<reference evidence="3" key="1">
    <citation type="submission" date="2021-02" db="EMBL/GenBank/DDBJ databases">
        <title>First Annotated Genome of the Yellow-green Alga Tribonema minus.</title>
        <authorList>
            <person name="Mahan K.M."/>
        </authorList>
    </citation>
    <scope>NUCLEOTIDE SEQUENCE</scope>
    <source>
        <strain evidence="3">UTEX B ZZ1240</strain>
    </source>
</reference>
<feature type="signal peptide" evidence="2">
    <location>
        <begin position="1"/>
        <end position="17"/>
    </location>
</feature>
<dbReference type="Proteomes" id="UP000664859">
    <property type="component" value="Unassembled WGS sequence"/>
</dbReference>
<dbReference type="EMBL" id="JAFCMP010000001">
    <property type="protein sequence ID" value="KAG5192901.1"/>
    <property type="molecule type" value="Genomic_DNA"/>
</dbReference>
<comment type="caution">
    <text evidence="3">The sequence shown here is derived from an EMBL/GenBank/DDBJ whole genome shotgun (WGS) entry which is preliminary data.</text>
</comment>
<sequence>MAGLLLKYSMLLRITFGAEIWAKRVLFNCPEDAILNKVKDAIIETIPALREREASVLQITYNINPATNVIVSDGATLTEIFRREMLKVDANKLAADQAGKGLHTWTYAYELPLNACLVRMSASSNAGSQPSILPTAGPTEAGAAATSETGRQPAETSNTRSHDNGAGGFVLVYGAMDGIADAKADAADV</sequence>
<name>A0A835ZHD7_9STRA</name>
<keyword evidence="2" id="KW-0732">Signal</keyword>
<feature type="region of interest" description="Disordered" evidence="1">
    <location>
        <begin position="127"/>
        <end position="163"/>
    </location>
</feature>
<proteinExistence type="predicted"/>
<dbReference type="AlphaFoldDB" id="A0A835ZHD7"/>
<keyword evidence="4" id="KW-1185">Reference proteome</keyword>
<organism evidence="3 4">
    <name type="scientific">Tribonema minus</name>
    <dbReference type="NCBI Taxonomy" id="303371"/>
    <lineage>
        <taxon>Eukaryota</taxon>
        <taxon>Sar</taxon>
        <taxon>Stramenopiles</taxon>
        <taxon>Ochrophyta</taxon>
        <taxon>PX clade</taxon>
        <taxon>Xanthophyceae</taxon>
        <taxon>Tribonematales</taxon>
        <taxon>Tribonemataceae</taxon>
        <taxon>Tribonema</taxon>
    </lineage>
</organism>
<evidence type="ECO:0000313" key="3">
    <source>
        <dbReference type="EMBL" id="KAG5192901.1"/>
    </source>
</evidence>
<feature type="compositionally biased region" description="Low complexity" evidence="1">
    <location>
        <begin position="134"/>
        <end position="150"/>
    </location>
</feature>
<evidence type="ECO:0000256" key="1">
    <source>
        <dbReference type="SAM" id="MobiDB-lite"/>
    </source>
</evidence>
<evidence type="ECO:0000256" key="2">
    <source>
        <dbReference type="SAM" id="SignalP"/>
    </source>
</evidence>
<gene>
    <name evidence="3" type="ORF">JKP88DRAFT_240561</name>
</gene>
<protein>
    <submittedName>
        <fullName evidence="3">Uncharacterized protein</fullName>
    </submittedName>
</protein>
<feature type="chain" id="PRO_5032825007" evidence="2">
    <location>
        <begin position="18"/>
        <end position="189"/>
    </location>
</feature>
<accession>A0A835ZHD7</accession>
<evidence type="ECO:0000313" key="4">
    <source>
        <dbReference type="Proteomes" id="UP000664859"/>
    </source>
</evidence>